<sequence length="125" mass="12910">MTLRSIKSAGWLALVLAAALSPGAAWAQSGAPVAAGPATNPSQDATMGEDIIVTPSFLPSPEEVKAFHDEEYGRLKGIYAPEPPPVSRGDRLTRNNTVNTGTVAGAQSLNCANVGECRAAYTGDK</sequence>
<evidence type="ECO:0000256" key="1">
    <source>
        <dbReference type="SAM" id="MobiDB-lite"/>
    </source>
</evidence>
<organism evidence="3 4">
    <name type="scientific">Nitrospirillum viridazoti CBAmc</name>
    <dbReference type="NCBI Taxonomy" id="1441467"/>
    <lineage>
        <taxon>Bacteria</taxon>
        <taxon>Pseudomonadati</taxon>
        <taxon>Pseudomonadota</taxon>
        <taxon>Alphaproteobacteria</taxon>
        <taxon>Rhodospirillales</taxon>
        <taxon>Azospirillaceae</taxon>
        <taxon>Nitrospirillum</taxon>
        <taxon>Nitrospirillum viridazoti</taxon>
    </lineage>
</organism>
<gene>
    <name evidence="3" type="ORF">Y958_16030</name>
</gene>
<name>A0A248JVD8_9PROT</name>
<dbReference type="KEGG" id="nao:Y958_16030"/>
<evidence type="ECO:0000313" key="4">
    <source>
        <dbReference type="Proteomes" id="UP000197153"/>
    </source>
</evidence>
<dbReference type="AlphaFoldDB" id="A0A248JVD8"/>
<keyword evidence="4" id="KW-1185">Reference proteome</keyword>
<dbReference type="EMBL" id="CP022111">
    <property type="protein sequence ID" value="ASG22451.1"/>
    <property type="molecule type" value="Genomic_DNA"/>
</dbReference>
<feature type="chain" id="PRO_5012828955" evidence="2">
    <location>
        <begin position="28"/>
        <end position="125"/>
    </location>
</feature>
<evidence type="ECO:0000256" key="2">
    <source>
        <dbReference type="SAM" id="SignalP"/>
    </source>
</evidence>
<evidence type="ECO:0000313" key="3">
    <source>
        <dbReference type="EMBL" id="ASG22451.1"/>
    </source>
</evidence>
<reference evidence="3 4" key="1">
    <citation type="submission" date="2017-06" db="EMBL/GenBank/DDBJ databases">
        <title>Complete genome sequence of Nitrospirillum amazonense strain CBAmC, an endophytic nitrogen-fixing and plant growth-promoting bacterium, isolated from sugarcane.</title>
        <authorList>
            <person name="Schwab S."/>
            <person name="dos Santos Teixeira K.R."/>
            <person name="Simoes Araujo J.L."/>
            <person name="Soares Vidal M."/>
            <person name="Borges de Freitas H.R."/>
            <person name="Rivello Crivelaro A.L."/>
            <person name="Bueno de Camargo Nunes A."/>
            <person name="dos Santos C.M."/>
            <person name="Palmeira da Silva Rosa D."/>
            <person name="da Silva Padilha D."/>
            <person name="da Silva E."/>
            <person name="Araujo Terra L."/>
            <person name="Soares Mendes V."/>
            <person name="Farinelli L."/>
            <person name="Magalhaes Cruz L."/>
            <person name="Baldani J.I."/>
        </authorList>
    </citation>
    <scope>NUCLEOTIDE SEQUENCE [LARGE SCALE GENOMIC DNA]</scope>
    <source>
        <strain evidence="3 4">CBAmC</strain>
    </source>
</reference>
<accession>A0A248JVD8</accession>
<feature type="region of interest" description="Disordered" evidence="1">
    <location>
        <begin position="77"/>
        <end position="98"/>
    </location>
</feature>
<proteinExistence type="predicted"/>
<keyword evidence="2" id="KW-0732">Signal</keyword>
<protein>
    <submittedName>
        <fullName evidence="3">Uncharacterized protein</fullName>
    </submittedName>
</protein>
<dbReference type="RefSeq" id="WP_088873035.1">
    <property type="nucleotide sequence ID" value="NZ_CP022111.1"/>
</dbReference>
<dbReference type="Proteomes" id="UP000197153">
    <property type="component" value="Chromosome 2"/>
</dbReference>
<feature type="signal peptide" evidence="2">
    <location>
        <begin position="1"/>
        <end position="27"/>
    </location>
</feature>